<dbReference type="RefSeq" id="WP_124327430.1">
    <property type="nucleotide sequence ID" value="NZ_BEXT01000001.1"/>
</dbReference>
<dbReference type="InterPro" id="IPR051216">
    <property type="entry name" value="Teneurin"/>
</dbReference>
<dbReference type="PANTHER" id="PTHR11219">
    <property type="entry name" value="TENEURIN AND N-ACETYLGLUCOSAMINE-1-PHOSPHODIESTER ALPHA-N-ACETYLGLUCOSAMINIDASE"/>
    <property type="match status" value="1"/>
</dbReference>
<dbReference type="Proteomes" id="UP000288096">
    <property type="component" value="Unassembled WGS sequence"/>
</dbReference>
<name>A0A401FSM5_9BACT</name>
<dbReference type="AlphaFoldDB" id="A0A401FSM5"/>
<keyword evidence="1" id="KW-0245">EGF-like domain</keyword>
<accession>A0A401FSM5</accession>
<evidence type="ECO:0000313" key="5">
    <source>
        <dbReference type="EMBL" id="GBC59969.1"/>
    </source>
</evidence>
<sequence length="745" mass="82298">MSIPGLNDTTYDYYANGRLRFVQTGERKTEYAYTEEAGFIESVTAPDGVVTYFSDHDAVGRPHLVEIKVDTHEPPLKTVGFDYDKNGNTTAIVTPGDIRHGFGFNNTDRNDQYDTPRSGSYVYKYDKERRLTQEIFPSAEAIIYDYDPGNTGDKSRLREIRPSDSTGTIFYDYYEDCGTKPKSVGRGLESVTYTYDGSLVKSEISGGTVSQTISHVYDNDGDFLPDSFSYGGIDVALDYDNDGLLTDIGNFTVVRDYDFGDGDNKNGLPWQVLENSAPILERDFIRYGETDREAYTGGADAFAWEVTLRDTNGRITEKTETLSGSEDTGYVYAYDDMGRLRTVTKDGELVEEYRYDEKGRRNYEWNKLRNIYRTANDDFAYDNEDCLTGIGSADYEYDADGFLLRKTDGADVTLYDYSLRGELLSVSLPDGRFIGYIHDPLGRRIAKKIDGTITEKYLWAGLTTLLAVYDGSDNLLMRFEYADGRMPVAMTKGGQRYYLAYDQVGSLRAVTDASGNLVKRIEYDTFGNILTDSDPLFEVPFGFAGGLHDRDTGLIRFGYRDYDPDTGRWTAKDPILFAGGDTDLYGYCVNDPVNWIDPLGLRSTEQNIMSVAQITSGVATIVSGAVPFANGAAGLFFATSATATVAALGPTIVGLGLIYAGLWVVGEAMMDMDPCLPTDETGPMETLGLFFGGENGRIGGKVTDTAFDAYGTATGPGISLRVVNGILLYGDAKGWKQEFSSRPTD</sequence>
<evidence type="ECO:0000256" key="2">
    <source>
        <dbReference type="ARBA" id="ARBA00022737"/>
    </source>
</evidence>
<evidence type="ECO:0000256" key="1">
    <source>
        <dbReference type="ARBA" id="ARBA00022536"/>
    </source>
</evidence>
<dbReference type="Gene3D" id="2.180.10.10">
    <property type="entry name" value="RHS repeat-associated core"/>
    <property type="match status" value="2"/>
</dbReference>
<dbReference type="PANTHER" id="PTHR11219:SF69">
    <property type="entry name" value="TENEURIN-A"/>
    <property type="match status" value="1"/>
</dbReference>
<dbReference type="EMBL" id="BEXT01000001">
    <property type="protein sequence ID" value="GBC59969.1"/>
    <property type="molecule type" value="Genomic_DNA"/>
</dbReference>
<keyword evidence="6" id="KW-1185">Reference proteome</keyword>
<protein>
    <recommendedName>
        <fullName evidence="4">Teneurin-like YD-shell domain-containing protein</fullName>
    </recommendedName>
</protein>
<dbReference type="Pfam" id="PF25023">
    <property type="entry name" value="TEN_YD-shell"/>
    <property type="match status" value="1"/>
</dbReference>
<evidence type="ECO:0000256" key="3">
    <source>
        <dbReference type="ARBA" id="ARBA00023157"/>
    </source>
</evidence>
<evidence type="ECO:0000313" key="6">
    <source>
        <dbReference type="Proteomes" id="UP000288096"/>
    </source>
</evidence>
<reference evidence="6" key="1">
    <citation type="submission" date="2017-11" db="EMBL/GenBank/DDBJ databases">
        <authorList>
            <person name="Watanabe M."/>
            <person name="Kojima H."/>
        </authorList>
    </citation>
    <scope>NUCLEOTIDE SEQUENCE [LARGE SCALE GENOMIC DNA]</scope>
    <source>
        <strain evidence="6">Tokyo 01</strain>
    </source>
</reference>
<evidence type="ECO:0000259" key="4">
    <source>
        <dbReference type="Pfam" id="PF25023"/>
    </source>
</evidence>
<dbReference type="InterPro" id="IPR056823">
    <property type="entry name" value="TEN-like_YD-shell"/>
</dbReference>
<keyword evidence="3" id="KW-1015">Disulfide bond</keyword>
<gene>
    <name evidence="5" type="ORF">DENIS_0911</name>
</gene>
<comment type="caution">
    <text evidence="5">The sequence shown here is derived from an EMBL/GenBank/DDBJ whole genome shotgun (WGS) entry which is preliminary data.</text>
</comment>
<reference evidence="6" key="2">
    <citation type="submission" date="2019-01" db="EMBL/GenBank/DDBJ databases">
        <title>Genome sequence of Desulfonema ishimotonii strain Tokyo 01.</title>
        <authorList>
            <person name="Fukui M."/>
        </authorList>
    </citation>
    <scope>NUCLEOTIDE SEQUENCE [LARGE SCALE GENOMIC DNA]</scope>
    <source>
        <strain evidence="6">Tokyo 01</strain>
    </source>
</reference>
<keyword evidence="2" id="KW-0677">Repeat</keyword>
<dbReference type="NCBIfam" id="TIGR03696">
    <property type="entry name" value="Rhs_assc_core"/>
    <property type="match status" value="1"/>
</dbReference>
<dbReference type="InterPro" id="IPR022385">
    <property type="entry name" value="Rhs_assc_core"/>
</dbReference>
<organism evidence="5 6">
    <name type="scientific">Desulfonema ishimotonii</name>
    <dbReference type="NCBI Taxonomy" id="45657"/>
    <lineage>
        <taxon>Bacteria</taxon>
        <taxon>Pseudomonadati</taxon>
        <taxon>Thermodesulfobacteriota</taxon>
        <taxon>Desulfobacteria</taxon>
        <taxon>Desulfobacterales</taxon>
        <taxon>Desulfococcaceae</taxon>
        <taxon>Desulfonema</taxon>
    </lineage>
</organism>
<dbReference type="OrthoDB" id="5458729at2"/>
<proteinExistence type="predicted"/>
<feature type="domain" description="Teneurin-like YD-shell" evidence="4">
    <location>
        <begin position="6"/>
        <end position="573"/>
    </location>
</feature>